<proteinExistence type="predicted"/>
<organism evidence="2">
    <name type="scientific">Lymantria dispar multicapsid nuclear polyhedrosis virus</name>
    <name type="common">LdMNPV</name>
    <dbReference type="NCBI Taxonomy" id="10449"/>
    <lineage>
        <taxon>Viruses</taxon>
        <taxon>Viruses incertae sedis</taxon>
        <taxon>Naldaviricetes</taxon>
        <taxon>Lefavirales</taxon>
        <taxon>Baculoviridae</taxon>
        <taxon>Alphabaculovirus</taxon>
        <taxon>Alphabaculovirus lydisparis</taxon>
    </lineage>
</organism>
<accession>A0A0A0YWH7</accession>
<reference evidence="2" key="1">
    <citation type="journal article" date="2015" name="Genome Announc.">
        <title>Complete Genome Sequence of the Strain of Lymantria dispar Multiple Nucleopolyhedrovirus Found in the Gypsy Moth Biopesticide Virin-ENSh.</title>
        <authorList>
            <person name="Harrison R.L."/>
            <person name="Rowley D.L."/>
        </authorList>
    </citation>
    <scope>NUCLEOTIDE SEQUENCE</scope>
    <source>
        <strain evidence="2">3029</strain>
    </source>
</reference>
<evidence type="ECO:0000256" key="1">
    <source>
        <dbReference type="SAM" id="MobiDB-lite"/>
    </source>
</evidence>
<organismHost>
    <name type="scientific">Lepidoptera</name>
    <name type="common">moths &amp; butterflies</name>
    <dbReference type="NCBI Taxonomy" id="7088"/>
</organismHost>
<feature type="compositionally biased region" description="Polar residues" evidence="1">
    <location>
        <begin position="26"/>
        <end position="40"/>
    </location>
</feature>
<protein>
    <submittedName>
        <fullName evidence="2">BRO-A</fullName>
    </submittedName>
</protein>
<name>A0A0A0YWH7_NPVLD</name>
<feature type="region of interest" description="Disordered" evidence="1">
    <location>
        <begin position="22"/>
        <end position="42"/>
    </location>
</feature>
<sequence length="67" mass="7556">MPLLNLCLQKIKIFLKNSSRLDSRRPMTSSGKKYGQTASNGLAYDSSLLPRNVQAKTKFINRARAWA</sequence>
<dbReference type="EMBL" id="KM386655">
    <property type="protein sequence ID" value="AIX47867.1"/>
    <property type="molecule type" value="Genomic_DNA"/>
</dbReference>
<evidence type="ECO:0000313" key="2">
    <source>
        <dbReference type="EMBL" id="AIX47867.1"/>
    </source>
</evidence>